<name>A0A401ZGK4_9CHLR</name>
<accession>A0A401ZGK4</accession>
<reference evidence="2" key="1">
    <citation type="submission" date="2018-12" db="EMBL/GenBank/DDBJ databases">
        <title>Tengunoibacter tsumagoiensis gen. nov., sp. nov., Dictyobacter kobayashii sp. nov., D. alpinus sp. nov., and D. joshuensis sp. nov. and description of Dictyobacteraceae fam. nov. within the order Ktedonobacterales isolated from Tengu-no-mugimeshi.</title>
        <authorList>
            <person name="Wang C.M."/>
            <person name="Zheng Y."/>
            <person name="Sakai Y."/>
            <person name="Toyoda A."/>
            <person name="Minakuchi Y."/>
            <person name="Abe K."/>
            <person name="Yokota A."/>
            <person name="Yabe S."/>
        </authorList>
    </citation>
    <scope>NUCLEOTIDE SEQUENCE [LARGE SCALE GENOMIC DNA]</scope>
    <source>
        <strain evidence="2">S-27</strain>
    </source>
</reference>
<comment type="caution">
    <text evidence="1">The sequence shown here is derived from an EMBL/GenBank/DDBJ whole genome shotgun (WGS) entry which is preliminary data.</text>
</comment>
<dbReference type="RefSeq" id="WP_126597002.1">
    <property type="nucleotide sequence ID" value="NZ_BIFQ01000001.1"/>
</dbReference>
<evidence type="ECO:0000313" key="1">
    <source>
        <dbReference type="EMBL" id="GCE06015.1"/>
    </source>
</evidence>
<proteinExistence type="predicted"/>
<evidence type="ECO:0000313" key="2">
    <source>
        <dbReference type="Proteomes" id="UP000287224"/>
    </source>
</evidence>
<dbReference type="EMBL" id="BIFQ01000001">
    <property type="protein sequence ID" value="GCE06015.1"/>
    <property type="molecule type" value="Genomic_DNA"/>
</dbReference>
<organism evidence="1 2">
    <name type="scientific">Dictyobacter aurantiacus</name>
    <dbReference type="NCBI Taxonomy" id="1936993"/>
    <lineage>
        <taxon>Bacteria</taxon>
        <taxon>Bacillati</taxon>
        <taxon>Chloroflexota</taxon>
        <taxon>Ktedonobacteria</taxon>
        <taxon>Ktedonobacterales</taxon>
        <taxon>Dictyobacteraceae</taxon>
        <taxon>Dictyobacter</taxon>
    </lineage>
</organism>
<dbReference type="OrthoDB" id="144239at2"/>
<dbReference type="AlphaFoldDB" id="A0A401ZGK4"/>
<gene>
    <name evidence="1" type="ORF">KDAU_33440</name>
</gene>
<keyword evidence="2" id="KW-1185">Reference proteome</keyword>
<sequence length="374" mass="43040">MDEKQEIKDGGRPRIQVADCAFVQVAEGQDYVVYQTCEPRALADIAIDLFLEHVLDKGWWGGIRLNGRFAMQLKLDPRTLFPNAEIALSATEEFLAREHNVREAFNEMKEQKQSRLTFYHVPPRPADVDPVRYFSPPVLEVSGIMFTLYHLTNTEAAYRSWERRQIAGTITGLRLAHVYGKGWQAFLRFSDTQSVMFEPAVDQLFLTPEHALETLFACCDEEERIRDLVQQLGSVDPQATVVITRDSVPEVTVRSPMRIGNTDYIWQRQMSQGQLYQAKQTTRVNFHKVYIQLIETWSKGWLAGVHFRDVSDIYFEKDKDVGFATPEEAVAAARSFIALKTEGWRMLYHAHNERIALQCRIGRYDQIISISQEG</sequence>
<protein>
    <submittedName>
        <fullName evidence="1">Uncharacterized protein</fullName>
    </submittedName>
</protein>
<dbReference type="Proteomes" id="UP000287224">
    <property type="component" value="Unassembled WGS sequence"/>
</dbReference>